<proteinExistence type="predicted"/>
<feature type="compositionally biased region" description="Low complexity" evidence="1">
    <location>
        <begin position="282"/>
        <end position="300"/>
    </location>
</feature>
<gene>
    <name evidence="2" type="ORF">C8035_v001107</name>
</gene>
<feature type="compositionally biased region" description="Basic and acidic residues" evidence="1">
    <location>
        <begin position="411"/>
        <end position="423"/>
    </location>
</feature>
<evidence type="ECO:0000313" key="2">
    <source>
        <dbReference type="EMBL" id="TDZ37914.1"/>
    </source>
</evidence>
<feature type="compositionally biased region" description="Polar residues" evidence="1">
    <location>
        <begin position="377"/>
        <end position="386"/>
    </location>
</feature>
<protein>
    <submittedName>
        <fullName evidence="2">Uncharacterized protein</fullName>
    </submittedName>
</protein>
<feature type="compositionally biased region" description="Basic and acidic residues" evidence="1">
    <location>
        <begin position="316"/>
        <end position="329"/>
    </location>
</feature>
<keyword evidence="3" id="KW-1185">Reference proteome</keyword>
<reference evidence="2 3" key="1">
    <citation type="submission" date="2018-11" db="EMBL/GenBank/DDBJ databases">
        <title>Genome sequence and assembly of Colletotrichum spinosum.</title>
        <authorList>
            <person name="Gan P."/>
            <person name="Shirasu K."/>
        </authorList>
    </citation>
    <scope>NUCLEOTIDE SEQUENCE [LARGE SCALE GENOMIC DNA]</scope>
    <source>
        <strain evidence="2 3">CBS 515.97</strain>
    </source>
</reference>
<feature type="compositionally biased region" description="Basic and acidic residues" evidence="1">
    <location>
        <begin position="447"/>
        <end position="458"/>
    </location>
</feature>
<evidence type="ECO:0000313" key="3">
    <source>
        <dbReference type="Proteomes" id="UP000295083"/>
    </source>
</evidence>
<feature type="compositionally biased region" description="Basic and acidic residues" evidence="1">
    <location>
        <begin position="540"/>
        <end position="552"/>
    </location>
</feature>
<accession>A0A4R8QNB3</accession>
<feature type="compositionally biased region" description="Acidic residues" evidence="1">
    <location>
        <begin position="745"/>
        <end position="757"/>
    </location>
</feature>
<comment type="caution">
    <text evidence="2">The sequence shown here is derived from an EMBL/GenBank/DDBJ whole genome shotgun (WGS) entry which is preliminary data.</text>
</comment>
<dbReference type="Proteomes" id="UP000295083">
    <property type="component" value="Unassembled WGS sequence"/>
</dbReference>
<feature type="compositionally biased region" description="Basic and acidic residues" evidence="1">
    <location>
        <begin position="122"/>
        <end position="228"/>
    </location>
</feature>
<dbReference type="AlphaFoldDB" id="A0A4R8QNB3"/>
<organism evidence="2 3">
    <name type="scientific">Colletotrichum spinosum</name>
    <dbReference type="NCBI Taxonomy" id="1347390"/>
    <lineage>
        <taxon>Eukaryota</taxon>
        <taxon>Fungi</taxon>
        <taxon>Dikarya</taxon>
        <taxon>Ascomycota</taxon>
        <taxon>Pezizomycotina</taxon>
        <taxon>Sordariomycetes</taxon>
        <taxon>Hypocreomycetidae</taxon>
        <taxon>Glomerellales</taxon>
        <taxon>Glomerellaceae</taxon>
        <taxon>Colletotrichum</taxon>
        <taxon>Colletotrichum orbiculare species complex</taxon>
    </lineage>
</organism>
<feature type="compositionally biased region" description="Polar residues" evidence="1">
    <location>
        <begin position="504"/>
        <end position="533"/>
    </location>
</feature>
<dbReference type="EMBL" id="QAPG01000020">
    <property type="protein sequence ID" value="TDZ37914.1"/>
    <property type="molecule type" value="Genomic_DNA"/>
</dbReference>
<evidence type="ECO:0000256" key="1">
    <source>
        <dbReference type="SAM" id="MobiDB-lite"/>
    </source>
</evidence>
<feature type="region of interest" description="Disordered" evidence="1">
    <location>
        <begin position="742"/>
        <end position="795"/>
    </location>
</feature>
<sequence length="826" mass="91888">MEAAAKKVQLLTQRILPDRPHNLSISPDERFRVPPPQSKLIEEYKYQRLQYTTLLSDADRGMLLTRPYYDMREEPPNPVAAKDMNAKMEKKVVTKLSLSDYKNKQRKTSPSPHDNGAIPKPDTSRKDAADGRSDRDSRRPDTFKTRDSESLKDAKAHKLRDVHDERSNRIDAKSRAPQENHDTPDKRKRAPEADGELRPQKRARPEANTPLDERSRTPRDDTPKRRDVQPLQDRTPQKEGRPGAASSLTNGRSALKAAFGSNSNKSPIPRARGDSINGNRPSASSSSRSRADTASSRTTAVPPLLSPLHLPNESESQSRDKKRREDPVELPKPQRPPKLDPPAAKRPKSPPRLPALLSPTLPPVLEEELARIKSTPVKGSTPSRSQKLLPPDSPTSNKRPHVPQKEEEEERKESRDKTSDKAPRLIVTIKYPRKLAKRVQRLTALPPKKDLVKKERSVSIEPPAPPQARKRPIGSAENAVDSIAVKRPRTSDITSSVKLAAPSTPLNAKTATSMSRVASNNSVNTPGDGNSLTPAAPPSADRERPQARETGREPANPAKIHKLRNRFAHYRNMGTKLKHERDVILERKSSDRGIRTAALDGKMSVILTLEAALAFMRGFGAVGEARAIECKAQDVKLWTSIIPMMNVTRHELRKCGPMEALFWQLQAVIQEENIKCFWSIDATSQGTQIVLHERDRLRTWKAAAECIERVADGPMRANMGPWTMVEDAIGIAFKMMRRWAHEEHEADEDGGGDNNDMDVDHEVNVASGDGSSDDTHTVDGDNGENEIEGTDGGSSEAAMIQADYALALSLADVPHSRYQLRRRARA</sequence>
<feature type="region of interest" description="Disordered" evidence="1">
    <location>
        <begin position="73"/>
        <end position="559"/>
    </location>
</feature>
<feature type="compositionally biased region" description="Basic residues" evidence="1">
    <location>
        <begin position="431"/>
        <end position="440"/>
    </location>
</feature>
<name>A0A4R8QNB3_9PEZI</name>